<evidence type="ECO:0000256" key="3">
    <source>
        <dbReference type="ARBA" id="ARBA00022598"/>
    </source>
</evidence>
<dbReference type="SUPFAM" id="SSF52540">
    <property type="entry name" value="P-loop containing nucleoside triphosphate hydrolases"/>
    <property type="match status" value="1"/>
</dbReference>
<keyword evidence="6 8" id="KW-0460">Magnesium</keyword>
<comment type="domain">
    <text evidence="8">Comprises of two domains. The C-terminal domain contains the binding site for glutamine and catalyzes the hydrolysis of this substrate to glutamate and ammonia. The N-terminal domain is anticipated to bind ATP and cobyrinate and catalyzes the ultimate synthesis of the diamide product. The ammonia produced via the glutaminase domain is probably translocated to the adjacent domain via a molecular tunnel, where it reacts with an activated intermediate.</text>
</comment>
<evidence type="ECO:0000256" key="7">
    <source>
        <dbReference type="ARBA" id="ARBA00022962"/>
    </source>
</evidence>
<evidence type="ECO:0000259" key="9">
    <source>
        <dbReference type="Pfam" id="PF01656"/>
    </source>
</evidence>
<keyword evidence="2 8" id="KW-0169">Cobalamin biosynthesis</keyword>
<dbReference type="NCBIfam" id="NF002204">
    <property type="entry name" value="PRK01077.1"/>
    <property type="match status" value="1"/>
</dbReference>
<dbReference type="PROSITE" id="PS51274">
    <property type="entry name" value="GATASE_COBBQ"/>
    <property type="match status" value="1"/>
</dbReference>
<dbReference type="RefSeq" id="WP_087394977.1">
    <property type="nucleotide sequence ID" value="NZ_JADNDE010000012.1"/>
</dbReference>
<keyword evidence="7 8" id="KW-0315">Glutamine amidotransferase</keyword>
<evidence type="ECO:0000313" key="11">
    <source>
        <dbReference type="EMBL" id="RGU57531.1"/>
    </source>
</evidence>
<dbReference type="HAMAP" id="MF_00027">
    <property type="entry name" value="CobB_CbiA"/>
    <property type="match status" value="1"/>
</dbReference>
<name>A0A1Y3YEZ6_9BACT</name>
<dbReference type="Pfam" id="PF07685">
    <property type="entry name" value="GATase_3"/>
    <property type="match status" value="1"/>
</dbReference>
<accession>A0A1Y3YEZ6</accession>
<feature type="active site" description="Nucleophile" evidence="8">
    <location>
        <position position="326"/>
    </location>
</feature>
<sequence length="433" mass="47963">MRTSQFLIGAASSGSGKTTFTLGLLRALKNRGLKVQPFKCGPDYLDTKHHAAAAGQTSYNLDTFMASATHVQEVYARHSRTADICITEGVMGLFDGYDNMAGSSAELAGLLHLPVILVVNARSTAYTVAAILYGFKHFRPDIQIAGAVFNFVGSESHYTYLQQACRDAGVEALGYLPKCKGIEIPSRHLGLNIDSEFCFDEFADRIACQVEQTVDIDRLLDICSCATAPSSCLPGKTNSHASDMRIAIACDEAFNFIYPENLRVLEQKGKLTFFSPLYDSELPISDLVYLPGGYPEFYLSRLTENRTMRQSILNYCQNGGHLFAECGGMMYLGEYITDTDGHSYPMCGFLPQGATMENMKLKLGYRKIFLNGQEYRGHEFHYSRIIPGQSPLPSIARVTNAKGMEVDTPVYRSGHVTASYIHFYWGDLPPFFI</sequence>
<dbReference type="InterPro" id="IPR002586">
    <property type="entry name" value="CobQ/CobB/MinD/ParA_Nub-bd_dom"/>
</dbReference>
<comment type="caution">
    <text evidence="11">The sequence shown here is derived from an EMBL/GenBank/DDBJ whole genome shotgun (WGS) entry which is preliminary data.</text>
</comment>
<dbReference type="CDD" id="cd03130">
    <property type="entry name" value="GATase1_CobB"/>
    <property type="match status" value="1"/>
</dbReference>
<dbReference type="EC" id="6.3.5.11" evidence="8"/>
<dbReference type="Gene3D" id="3.40.50.300">
    <property type="entry name" value="P-loop containing nucleotide triphosphate hydrolases"/>
    <property type="match status" value="1"/>
</dbReference>
<dbReference type="AlphaFoldDB" id="A0A1Y3YEZ6"/>
<comment type="function">
    <text evidence="8">Catalyzes the ATP-dependent amidation of the two carboxylate groups at positions a and c of cobyrinate, using either L-glutamine or ammonia as the nitrogen source.</text>
</comment>
<feature type="domain" description="CobB/CobQ-like glutamine amidotransferase" evidence="10">
    <location>
        <begin position="245"/>
        <end position="425"/>
    </location>
</feature>
<keyword evidence="5 8" id="KW-0067">ATP-binding</keyword>
<reference evidence="11 12" key="1">
    <citation type="submission" date="2018-08" db="EMBL/GenBank/DDBJ databases">
        <title>A genome reference for cultivated species of the human gut microbiota.</title>
        <authorList>
            <person name="Zou Y."/>
            <person name="Xue W."/>
            <person name="Luo G."/>
        </authorList>
    </citation>
    <scope>NUCLEOTIDE SEQUENCE [LARGE SCALE GENOMIC DNA]</scope>
    <source>
        <strain evidence="11 12">AF16-14</strain>
    </source>
</reference>
<comment type="cofactor">
    <cofactor evidence="1 8">
        <name>Mg(2+)</name>
        <dbReference type="ChEBI" id="CHEBI:18420"/>
    </cofactor>
</comment>
<dbReference type="InterPro" id="IPR029062">
    <property type="entry name" value="Class_I_gatase-like"/>
</dbReference>
<dbReference type="GO" id="GO:0009236">
    <property type="term" value="P:cobalamin biosynthetic process"/>
    <property type="evidence" value="ECO:0007669"/>
    <property type="project" value="UniProtKB-UniRule"/>
</dbReference>
<evidence type="ECO:0000259" key="10">
    <source>
        <dbReference type="Pfam" id="PF07685"/>
    </source>
</evidence>
<evidence type="ECO:0000256" key="5">
    <source>
        <dbReference type="ARBA" id="ARBA00022840"/>
    </source>
</evidence>
<dbReference type="GO" id="GO:0005524">
    <property type="term" value="F:ATP binding"/>
    <property type="evidence" value="ECO:0007669"/>
    <property type="project" value="UniProtKB-UniRule"/>
</dbReference>
<dbReference type="PANTHER" id="PTHR43873">
    <property type="entry name" value="COBYRINATE A,C-DIAMIDE SYNTHASE"/>
    <property type="match status" value="1"/>
</dbReference>
<dbReference type="UniPathway" id="UPA00148">
    <property type="reaction ID" value="UER00231"/>
</dbReference>
<dbReference type="CDD" id="cd05388">
    <property type="entry name" value="CobB_N"/>
    <property type="match status" value="1"/>
</dbReference>
<gene>
    <name evidence="8" type="primary">cbiA</name>
    <name evidence="11" type="ORF">DWW57_06090</name>
</gene>
<comment type="miscellaneous">
    <text evidence="8">The a and c carboxylates of cobyrinate are activated for nucleophilic attack via formation of a phosphorylated intermediate by ATP. CbiA catalyzes first the amidation of the c-carboxylate, and then that of the a-carboxylate.</text>
</comment>
<dbReference type="Pfam" id="PF01656">
    <property type="entry name" value="CbiA"/>
    <property type="match status" value="1"/>
</dbReference>
<dbReference type="InterPro" id="IPR011698">
    <property type="entry name" value="GATase_3"/>
</dbReference>
<evidence type="ECO:0000256" key="6">
    <source>
        <dbReference type="ARBA" id="ARBA00022842"/>
    </source>
</evidence>
<feature type="site" description="Increases nucleophilicity of active site Cys" evidence="8">
    <location>
        <position position="422"/>
    </location>
</feature>
<proteinExistence type="inferred from homology"/>
<evidence type="ECO:0000256" key="2">
    <source>
        <dbReference type="ARBA" id="ARBA00022573"/>
    </source>
</evidence>
<keyword evidence="3 8" id="KW-0436">Ligase</keyword>
<comment type="similarity">
    <text evidence="8">Belongs to the CobB/CbiA family.</text>
</comment>
<dbReference type="GO" id="GO:0042242">
    <property type="term" value="F:cobyrinic acid a,c-diamide synthase activity"/>
    <property type="evidence" value="ECO:0007669"/>
    <property type="project" value="UniProtKB-UniRule"/>
</dbReference>
<feature type="domain" description="CobQ/CobB/MinD/ParA nucleotide binding" evidence="9">
    <location>
        <begin position="10"/>
        <end position="189"/>
    </location>
</feature>
<evidence type="ECO:0000256" key="4">
    <source>
        <dbReference type="ARBA" id="ARBA00022741"/>
    </source>
</evidence>
<comment type="pathway">
    <text evidence="8">Cofactor biosynthesis; adenosylcobalamin biosynthesis; cob(II)yrinate a,c-diamide from sirohydrochlorin (anaerobic route): step 10/10.</text>
</comment>
<dbReference type="PANTHER" id="PTHR43873:SF1">
    <property type="entry name" value="COBYRINATE A,C-DIAMIDE SYNTHASE"/>
    <property type="match status" value="1"/>
</dbReference>
<dbReference type="NCBIfam" id="TIGR00379">
    <property type="entry name" value="cobB"/>
    <property type="match status" value="1"/>
</dbReference>
<dbReference type="SUPFAM" id="SSF52317">
    <property type="entry name" value="Class I glutamine amidotransferase-like"/>
    <property type="match status" value="1"/>
</dbReference>
<dbReference type="InterPro" id="IPR027417">
    <property type="entry name" value="P-loop_NTPase"/>
</dbReference>
<dbReference type="Proteomes" id="UP000284243">
    <property type="component" value="Unassembled WGS sequence"/>
</dbReference>
<dbReference type="InterPro" id="IPR004484">
    <property type="entry name" value="CbiA/CobB_synth"/>
</dbReference>
<protein>
    <recommendedName>
        <fullName evidence="8">Cobyrinate a,c-diamide synthase</fullName>
        <ecNumber evidence="8">6.3.5.11</ecNumber>
    </recommendedName>
    <alternativeName>
        <fullName evidence="8">Cobyrinic acid a,c-diamide synthetase</fullName>
    </alternativeName>
</protein>
<evidence type="ECO:0000313" key="12">
    <source>
        <dbReference type="Proteomes" id="UP000284243"/>
    </source>
</evidence>
<organism evidence="11 12">
    <name type="scientific">Odoribacter splanchnicus</name>
    <dbReference type="NCBI Taxonomy" id="28118"/>
    <lineage>
        <taxon>Bacteria</taxon>
        <taxon>Pseudomonadati</taxon>
        <taxon>Bacteroidota</taxon>
        <taxon>Bacteroidia</taxon>
        <taxon>Bacteroidales</taxon>
        <taxon>Odoribacteraceae</taxon>
        <taxon>Odoribacter</taxon>
    </lineage>
</organism>
<evidence type="ECO:0000256" key="1">
    <source>
        <dbReference type="ARBA" id="ARBA00001946"/>
    </source>
</evidence>
<dbReference type="EMBL" id="QRYC01000005">
    <property type="protein sequence ID" value="RGU57531.1"/>
    <property type="molecule type" value="Genomic_DNA"/>
</dbReference>
<keyword evidence="4 8" id="KW-0547">Nucleotide-binding</keyword>
<comment type="catalytic activity">
    <reaction evidence="8">
        <text>cob(II)yrinate + 2 L-glutamine + 2 ATP + 2 H2O = cob(II)yrinate a,c diamide + 2 L-glutamate + 2 ADP + 2 phosphate + 2 H(+)</text>
        <dbReference type="Rhea" id="RHEA:26289"/>
        <dbReference type="ChEBI" id="CHEBI:15377"/>
        <dbReference type="ChEBI" id="CHEBI:15378"/>
        <dbReference type="ChEBI" id="CHEBI:29985"/>
        <dbReference type="ChEBI" id="CHEBI:30616"/>
        <dbReference type="ChEBI" id="CHEBI:43474"/>
        <dbReference type="ChEBI" id="CHEBI:58359"/>
        <dbReference type="ChEBI" id="CHEBI:58537"/>
        <dbReference type="ChEBI" id="CHEBI:58894"/>
        <dbReference type="ChEBI" id="CHEBI:456216"/>
        <dbReference type="EC" id="6.3.5.11"/>
    </reaction>
</comment>
<evidence type="ECO:0000256" key="8">
    <source>
        <dbReference type="HAMAP-Rule" id="MF_00027"/>
    </source>
</evidence>